<organism evidence="1 2">
    <name type="scientific">Rhodovulum strictum</name>
    <dbReference type="NCBI Taxonomy" id="58314"/>
    <lineage>
        <taxon>Bacteria</taxon>
        <taxon>Pseudomonadati</taxon>
        <taxon>Pseudomonadota</taxon>
        <taxon>Alphaproteobacteria</taxon>
        <taxon>Rhodobacterales</taxon>
        <taxon>Paracoccaceae</taxon>
        <taxon>Rhodovulum</taxon>
    </lineage>
</organism>
<keyword evidence="2" id="KW-1185">Reference proteome</keyword>
<protein>
    <recommendedName>
        <fullName evidence="3">GIY-YIG domain-containing protein</fullName>
    </recommendedName>
</protein>
<proteinExistence type="predicted"/>
<dbReference type="InterPro" id="IPR035901">
    <property type="entry name" value="GIY-YIG_endonuc_sf"/>
</dbReference>
<evidence type="ECO:0000313" key="1">
    <source>
        <dbReference type="EMBL" id="MRH20310.1"/>
    </source>
</evidence>
<comment type="caution">
    <text evidence="1">The sequence shown here is derived from an EMBL/GenBank/DDBJ whole genome shotgun (WGS) entry which is preliminary data.</text>
</comment>
<dbReference type="SUPFAM" id="SSF82771">
    <property type="entry name" value="GIY-YIG endonuclease"/>
    <property type="match status" value="1"/>
</dbReference>
<evidence type="ECO:0000313" key="2">
    <source>
        <dbReference type="Proteomes" id="UP000466730"/>
    </source>
</evidence>
<reference evidence="1 2" key="1">
    <citation type="submission" date="2019-11" db="EMBL/GenBank/DDBJ databases">
        <title>Draft Whole-Genome sequence of the marine photosynthetic bacterium Rhodovulum strictum DSM 11289.</title>
        <authorList>
            <person name="Kyndt J.A."/>
            <person name="Meyer T.E."/>
        </authorList>
    </citation>
    <scope>NUCLEOTIDE SEQUENCE [LARGE SCALE GENOMIC DNA]</scope>
    <source>
        <strain evidence="1 2">DSM 11289</strain>
    </source>
</reference>
<sequence>MKNALAPRIVQIEDNRQTPYRFEVYGIDEAPSGRNVVYMFCIAWLVGYSPLYIGRAEDLSKRLANHERKDQAKARGASALLVHRPGLLDYVQYKEAEIRLIQSFNPSLNVQHNALGGLFLSTS</sequence>
<evidence type="ECO:0008006" key="3">
    <source>
        <dbReference type="Google" id="ProtNLM"/>
    </source>
</evidence>
<gene>
    <name evidence="1" type="ORF">GH815_04830</name>
</gene>
<dbReference type="OrthoDB" id="9884043at2"/>
<dbReference type="AlphaFoldDB" id="A0A844B3J8"/>
<dbReference type="EMBL" id="WJPO01000005">
    <property type="protein sequence ID" value="MRH20310.1"/>
    <property type="molecule type" value="Genomic_DNA"/>
</dbReference>
<dbReference type="Proteomes" id="UP000466730">
    <property type="component" value="Unassembled WGS sequence"/>
</dbReference>
<name>A0A844B3J8_9RHOB</name>
<dbReference type="RefSeq" id="WP_153747631.1">
    <property type="nucleotide sequence ID" value="NZ_BAAADI010000026.1"/>
</dbReference>
<accession>A0A844B3J8</accession>